<dbReference type="EMBL" id="VCAU01000099">
    <property type="protein sequence ID" value="KAF9885273.1"/>
    <property type="molecule type" value="Genomic_DNA"/>
</dbReference>
<dbReference type="Gene3D" id="1.25.40.20">
    <property type="entry name" value="Ankyrin repeat-containing domain"/>
    <property type="match status" value="1"/>
</dbReference>
<dbReference type="AlphaFoldDB" id="A0AAD4CGB3"/>
<dbReference type="PROSITE" id="PS50088">
    <property type="entry name" value="ANK_REPEAT"/>
    <property type="match status" value="1"/>
</dbReference>
<evidence type="ECO:0000256" key="2">
    <source>
        <dbReference type="ARBA" id="ARBA00023043"/>
    </source>
</evidence>
<keyword evidence="1" id="KW-0677">Repeat</keyword>
<dbReference type="SMART" id="SM00248">
    <property type="entry name" value="ANK"/>
    <property type="match status" value="3"/>
</dbReference>
<evidence type="ECO:0000256" key="3">
    <source>
        <dbReference type="PROSITE-ProRule" id="PRU00023"/>
    </source>
</evidence>
<dbReference type="Proteomes" id="UP001194746">
    <property type="component" value="Unassembled WGS sequence"/>
</dbReference>
<reference evidence="4" key="2">
    <citation type="submission" date="2020-02" db="EMBL/GenBank/DDBJ databases">
        <authorList>
            <person name="Gilchrist C.L.M."/>
            <person name="Chooi Y.-H."/>
        </authorList>
    </citation>
    <scope>NUCLEOTIDE SEQUENCE</scope>
    <source>
        <strain evidence="4">MST-FP2251</strain>
    </source>
</reference>
<evidence type="ECO:0000313" key="5">
    <source>
        <dbReference type="Proteomes" id="UP001194746"/>
    </source>
</evidence>
<accession>A0AAD4CGB3</accession>
<dbReference type="Pfam" id="PF12796">
    <property type="entry name" value="Ank_2"/>
    <property type="match status" value="1"/>
</dbReference>
<dbReference type="PANTHER" id="PTHR24198">
    <property type="entry name" value="ANKYRIN REPEAT AND PROTEIN KINASE DOMAIN-CONTAINING PROTEIN"/>
    <property type="match status" value="1"/>
</dbReference>
<dbReference type="SUPFAM" id="SSF48403">
    <property type="entry name" value="Ankyrin repeat"/>
    <property type="match status" value="1"/>
</dbReference>
<comment type="caution">
    <text evidence="4">The sequence shown here is derived from an EMBL/GenBank/DDBJ whole genome shotgun (WGS) entry which is preliminary data.</text>
</comment>
<gene>
    <name evidence="4" type="ORF">FE257_013071</name>
</gene>
<reference evidence="4" key="1">
    <citation type="journal article" date="2019" name="Beilstein J. Org. Chem.">
        <title>Nanangenines: drimane sesquiterpenoids as the dominant metabolite cohort of a novel Australian fungus, Aspergillus nanangensis.</title>
        <authorList>
            <person name="Lacey H.J."/>
            <person name="Gilchrist C.L.M."/>
            <person name="Crombie A."/>
            <person name="Kalaitzis J.A."/>
            <person name="Vuong D."/>
            <person name="Rutledge P.J."/>
            <person name="Turner P."/>
            <person name="Pitt J.I."/>
            <person name="Lacey E."/>
            <person name="Chooi Y.H."/>
            <person name="Piggott A.M."/>
        </authorList>
    </citation>
    <scope>NUCLEOTIDE SEQUENCE</scope>
    <source>
        <strain evidence="4">MST-FP2251</strain>
    </source>
</reference>
<keyword evidence="5" id="KW-1185">Reference proteome</keyword>
<keyword evidence="2 3" id="KW-0040">ANK repeat</keyword>
<evidence type="ECO:0000313" key="4">
    <source>
        <dbReference type="EMBL" id="KAF9885273.1"/>
    </source>
</evidence>
<evidence type="ECO:0000256" key="1">
    <source>
        <dbReference type="ARBA" id="ARBA00022737"/>
    </source>
</evidence>
<name>A0AAD4CGB3_ASPNN</name>
<dbReference type="InterPro" id="IPR002110">
    <property type="entry name" value="Ankyrin_rpt"/>
</dbReference>
<proteinExistence type="predicted"/>
<feature type="repeat" description="ANK" evidence="3">
    <location>
        <begin position="285"/>
        <end position="314"/>
    </location>
</feature>
<protein>
    <recommendedName>
        <fullName evidence="6">Ankyrin</fullName>
    </recommendedName>
</protein>
<dbReference type="InterPro" id="IPR036770">
    <property type="entry name" value="Ankyrin_rpt-contain_sf"/>
</dbReference>
<dbReference type="PROSITE" id="PS50297">
    <property type="entry name" value="ANK_REP_REGION"/>
    <property type="match status" value="1"/>
</dbReference>
<evidence type="ECO:0008006" key="6">
    <source>
        <dbReference type="Google" id="ProtNLM"/>
    </source>
</evidence>
<organism evidence="4 5">
    <name type="scientific">Aspergillus nanangensis</name>
    <dbReference type="NCBI Taxonomy" id="2582783"/>
    <lineage>
        <taxon>Eukaryota</taxon>
        <taxon>Fungi</taxon>
        <taxon>Dikarya</taxon>
        <taxon>Ascomycota</taxon>
        <taxon>Pezizomycotina</taxon>
        <taxon>Eurotiomycetes</taxon>
        <taxon>Eurotiomycetidae</taxon>
        <taxon>Eurotiales</taxon>
        <taxon>Aspergillaceae</taxon>
        <taxon>Aspergillus</taxon>
        <taxon>Aspergillus subgen. Circumdati</taxon>
    </lineage>
</organism>
<sequence>MVSNQNCEIEFNELFYADFHTNEPMLNDLRTRLHKQNFQLFTTRTDFYAYHHHAQGQNGENKPYNLCRSVPREPAEWVGTPCDIVTNIVHENDVNLFQLLVSWGMNVRKYNRDGWTILSVALHHPGPIADYVFTNIITPADITTPVMVSEHSMNLASYLALGDETLFQKLLTLDTPGVMAALDAKATHHLIREYPASDISLFLTSGLPINAVDDESKDTSVHAAVSRVANALEMVDVVCNAIDPALLNTTNFFAETALWQAYRWDTLAFKFLLRQGMDPDVLDLRGLTLLHQACWDMRPEMVKALLEHGANPNAGVGSLHGTPMHYLMDSAFDKEFPQDYRAVTVEIISILEDKGGNVHAQNSQGETVAGVMGRRGAAVMGDIHGIMPIRGQK</sequence>
<dbReference type="PANTHER" id="PTHR24198:SF165">
    <property type="entry name" value="ANKYRIN REPEAT-CONTAINING PROTEIN-RELATED"/>
    <property type="match status" value="1"/>
</dbReference>